<dbReference type="GO" id="GO:0005524">
    <property type="term" value="F:ATP binding"/>
    <property type="evidence" value="ECO:0007669"/>
    <property type="project" value="UniProtKB-KW"/>
</dbReference>
<keyword evidence="7 9" id="KW-1133">Transmembrane helix</keyword>
<gene>
    <name evidence="12" type="ORF">DM826_07140</name>
</gene>
<dbReference type="RefSeq" id="WP_120102711.1">
    <property type="nucleotide sequence ID" value="NZ_QKNY01000009.1"/>
</dbReference>
<evidence type="ECO:0000256" key="5">
    <source>
        <dbReference type="ARBA" id="ARBA00022741"/>
    </source>
</evidence>
<feature type="transmembrane region" description="Helical" evidence="9">
    <location>
        <begin position="76"/>
        <end position="97"/>
    </location>
</feature>
<dbReference type="PROSITE" id="PS50929">
    <property type="entry name" value="ABC_TM1F"/>
    <property type="match status" value="1"/>
</dbReference>
<feature type="transmembrane region" description="Helical" evidence="9">
    <location>
        <begin position="176"/>
        <end position="203"/>
    </location>
</feature>
<protein>
    <submittedName>
        <fullName evidence="12">ABC transporter ATP-binding protein</fullName>
    </submittedName>
</protein>
<sequence length="603" mass="65932">MAERLSLRSKSASLWRVVTYRPLFTLGIIGASIITALLEGIGLSFLLPIIRLAQGNVDPDSVGGLLAVFVTTYRSLGLPFTLEFVIAGVTGVMFVRYSSSFGVSWLRTILHTRYVAYLKTTLFAYALDARIEYFDTKGSDELLNAVVTQANQAGTVIERIVAIVETGLLSLMYIIIALYIAPLLTVLAAVSLGLVTLLVRYVIPSGYSLGSKVAAANERIHQTAQSGIQGIRDVRLFGLTEELYDEFTTAVEESTAISITLSRNEAAINNFYQFLTAVTVFLLIYFALTIASLSIPQLGVFLFAMFRLAPRISSLNNLLYQLDGELPHLVRTQRLLDDLAETQEPADADGSLPSSVTTLQFDDVSFSYEGTENVLDSVSFAVERGDFVAFVGASGAGKSTIVSLLARLYEPDDGQILVDDQPLSAIPIDAWRERVSLVRQQPHIFNDTLRRNVTVGDRDATTEEIEHVCEIAQVTEFLEDLPNGYDTELGDDGVRLSGGQRQRIAIARALLKDADFLVLDEATSDLDSNIEEQVHNAIESMERDYAILVVAHRLSTVTGADCIYAMEDGRIVESGSQEELLHTDGVYADLYATQLESSNSGAA</sequence>
<keyword evidence="3" id="KW-1003">Cell membrane</keyword>
<keyword evidence="5" id="KW-0547">Nucleotide-binding</keyword>
<evidence type="ECO:0000313" key="13">
    <source>
        <dbReference type="Proteomes" id="UP000276588"/>
    </source>
</evidence>
<dbReference type="OrthoDB" id="121502at2157"/>
<dbReference type="Pfam" id="PF00005">
    <property type="entry name" value="ABC_tran"/>
    <property type="match status" value="1"/>
</dbReference>
<dbReference type="InterPro" id="IPR039421">
    <property type="entry name" value="Type_1_exporter"/>
</dbReference>
<evidence type="ECO:0000256" key="4">
    <source>
        <dbReference type="ARBA" id="ARBA00022692"/>
    </source>
</evidence>
<dbReference type="InterPro" id="IPR027417">
    <property type="entry name" value="P-loop_NTPase"/>
</dbReference>
<dbReference type="PROSITE" id="PS50893">
    <property type="entry name" value="ABC_TRANSPORTER_2"/>
    <property type="match status" value="1"/>
</dbReference>
<accession>A0A3A6Q2F6</accession>
<evidence type="ECO:0000256" key="8">
    <source>
        <dbReference type="ARBA" id="ARBA00023136"/>
    </source>
</evidence>
<keyword evidence="8 9" id="KW-0472">Membrane</keyword>
<dbReference type="InterPro" id="IPR003439">
    <property type="entry name" value="ABC_transporter-like_ATP-bd"/>
</dbReference>
<dbReference type="Gene3D" id="3.40.50.300">
    <property type="entry name" value="P-loop containing nucleotide triphosphate hydrolases"/>
    <property type="match status" value="1"/>
</dbReference>
<dbReference type="InterPro" id="IPR017871">
    <property type="entry name" value="ABC_transporter-like_CS"/>
</dbReference>
<keyword evidence="2" id="KW-0813">Transport</keyword>
<dbReference type="FunFam" id="3.40.50.300:FF:000221">
    <property type="entry name" value="Multidrug ABC transporter ATP-binding protein"/>
    <property type="match status" value="1"/>
</dbReference>
<dbReference type="AlphaFoldDB" id="A0A3A6Q2F6"/>
<dbReference type="EMBL" id="QKNY01000009">
    <property type="protein sequence ID" value="RJX43375.1"/>
    <property type="molecule type" value="Genomic_DNA"/>
</dbReference>
<feature type="domain" description="ABC transmembrane type-1" evidence="11">
    <location>
        <begin position="26"/>
        <end position="324"/>
    </location>
</feature>
<evidence type="ECO:0000313" key="12">
    <source>
        <dbReference type="EMBL" id="RJX43375.1"/>
    </source>
</evidence>
<dbReference type="SUPFAM" id="SSF90123">
    <property type="entry name" value="ABC transporter transmembrane region"/>
    <property type="match status" value="1"/>
</dbReference>
<name>A0A3A6Q2F6_9EURY</name>
<dbReference type="SMART" id="SM00382">
    <property type="entry name" value="AAA"/>
    <property type="match status" value="1"/>
</dbReference>
<feature type="transmembrane region" description="Helical" evidence="9">
    <location>
        <begin position="271"/>
        <end position="304"/>
    </location>
</feature>
<keyword evidence="4 9" id="KW-0812">Transmembrane</keyword>
<dbReference type="InterPro" id="IPR011527">
    <property type="entry name" value="ABC1_TM_dom"/>
</dbReference>
<dbReference type="PANTHER" id="PTHR43394">
    <property type="entry name" value="ATP-DEPENDENT PERMEASE MDL1, MITOCHONDRIAL"/>
    <property type="match status" value="1"/>
</dbReference>
<keyword evidence="13" id="KW-1185">Reference proteome</keyword>
<dbReference type="GO" id="GO:0015421">
    <property type="term" value="F:ABC-type oligopeptide transporter activity"/>
    <property type="evidence" value="ECO:0007669"/>
    <property type="project" value="TreeGrafter"/>
</dbReference>
<dbReference type="GO" id="GO:0005886">
    <property type="term" value="C:plasma membrane"/>
    <property type="evidence" value="ECO:0007669"/>
    <property type="project" value="UniProtKB-SubCell"/>
</dbReference>
<dbReference type="InterPro" id="IPR003593">
    <property type="entry name" value="AAA+_ATPase"/>
</dbReference>
<comment type="caution">
    <text evidence="12">The sequence shown here is derived from an EMBL/GenBank/DDBJ whole genome shotgun (WGS) entry which is preliminary data.</text>
</comment>
<feature type="domain" description="ABC transporter" evidence="10">
    <location>
        <begin position="359"/>
        <end position="593"/>
    </location>
</feature>
<proteinExistence type="predicted"/>
<evidence type="ECO:0000256" key="7">
    <source>
        <dbReference type="ARBA" id="ARBA00022989"/>
    </source>
</evidence>
<dbReference type="PANTHER" id="PTHR43394:SF1">
    <property type="entry name" value="ATP-BINDING CASSETTE SUB-FAMILY B MEMBER 10, MITOCHONDRIAL"/>
    <property type="match status" value="1"/>
</dbReference>
<dbReference type="Pfam" id="PF00664">
    <property type="entry name" value="ABC_membrane"/>
    <property type="match status" value="1"/>
</dbReference>
<dbReference type="InterPro" id="IPR036640">
    <property type="entry name" value="ABC1_TM_sf"/>
</dbReference>
<dbReference type="Gene3D" id="1.20.1560.10">
    <property type="entry name" value="ABC transporter type 1, transmembrane domain"/>
    <property type="match status" value="1"/>
</dbReference>
<evidence type="ECO:0000259" key="10">
    <source>
        <dbReference type="PROSITE" id="PS50893"/>
    </source>
</evidence>
<feature type="transmembrane region" description="Helical" evidence="9">
    <location>
        <begin position="23"/>
        <end position="50"/>
    </location>
</feature>
<dbReference type="SUPFAM" id="SSF52540">
    <property type="entry name" value="P-loop containing nucleoside triphosphate hydrolases"/>
    <property type="match status" value="1"/>
</dbReference>
<dbReference type="GO" id="GO:0016887">
    <property type="term" value="F:ATP hydrolysis activity"/>
    <property type="evidence" value="ECO:0007669"/>
    <property type="project" value="InterPro"/>
</dbReference>
<keyword evidence="6 12" id="KW-0067">ATP-binding</keyword>
<comment type="subcellular location">
    <subcellularLocation>
        <location evidence="1">Cell membrane</location>
        <topology evidence="1">Multi-pass membrane protein</topology>
    </subcellularLocation>
</comment>
<evidence type="ECO:0000256" key="6">
    <source>
        <dbReference type="ARBA" id="ARBA00022840"/>
    </source>
</evidence>
<reference evidence="12 13" key="1">
    <citation type="submission" date="2018-06" db="EMBL/GenBank/DDBJ databases">
        <title>Halonotius sp. F13-13 a new haloarchaeeon isolated from a solar saltern from Isla Cristina, Huelva, Spain.</title>
        <authorList>
            <person name="Duran-Viseras A."/>
            <person name="Sanchez-Porro C."/>
            <person name="Ventosa A."/>
        </authorList>
    </citation>
    <scope>NUCLEOTIDE SEQUENCE [LARGE SCALE GENOMIC DNA]</scope>
    <source>
        <strain evidence="12 13">F13-13</strain>
    </source>
</reference>
<evidence type="ECO:0000256" key="1">
    <source>
        <dbReference type="ARBA" id="ARBA00004651"/>
    </source>
</evidence>
<dbReference type="PROSITE" id="PS00211">
    <property type="entry name" value="ABC_TRANSPORTER_1"/>
    <property type="match status" value="1"/>
</dbReference>
<evidence type="ECO:0000256" key="2">
    <source>
        <dbReference type="ARBA" id="ARBA00022448"/>
    </source>
</evidence>
<evidence type="ECO:0000259" key="11">
    <source>
        <dbReference type="PROSITE" id="PS50929"/>
    </source>
</evidence>
<organism evidence="12 13">
    <name type="scientific">Halonotius aquaticus</name>
    <dbReference type="NCBI Taxonomy" id="2216978"/>
    <lineage>
        <taxon>Archaea</taxon>
        <taxon>Methanobacteriati</taxon>
        <taxon>Methanobacteriota</taxon>
        <taxon>Stenosarchaea group</taxon>
        <taxon>Halobacteria</taxon>
        <taxon>Halobacteriales</taxon>
        <taxon>Haloferacaceae</taxon>
        <taxon>Halonotius</taxon>
    </lineage>
</organism>
<evidence type="ECO:0000256" key="3">
    <source>
        <dbReference type="ARBA" id="ARBA00022475"/>
    </source>
</evidence>
<dbReference type="Proteomes" id="UP000276588">
    <property type="component" value="Unassembled WGS sequence"/>
</dbReference>
<evidence type="ECO:0000256" key="9">
    <source>
        <dbReference type="SAM" id="Phobius"/>
    </source>
</evidence>